<dbReference type="EnsemblMetazoa" id="GPPI023971-RA">
    <property type="protein sequence ID" value="GPPI023971-PA"/>
    <property type="gene ID" value="GPPI023971"/>
</dbReference>
<dbReference type="PANTHER" id="PTHR11662:SF280">
    <property type="entry name" value="FI21844P1-RELATED"/>
    <property type="match status" value="1"/>
</dbReference>
<evidence type="ECO:0000256" key="2">
    <source>
        <dbReference type="ARBA" id="ARBA00022448"/>
    </source>
</evidence>
<evidence type="ECO:0000256" key="3">
    <source>
        <dbReference type="ARBA" id="ARBA00022692"/>
    </source>
</evidence>
<keyword evidence="4" id="KW-0769">Symport</keyword>
<dbReference type="InterPro" id="IPR050382">
    <property type="entry name" value="MFS_Na/Anion_cotransporter"/>
</dbReference>
<sequence>MFTFKFYDLDSNVTPEIIVARVNIIPNAKTFVPPRKHKDDPKSRDHDGGFYRSYLNLKDKDVDVPWKSIFTSVPFFALIAAHCGFTWGFYTLLTEVPTYLNSALNLDMKSNALLSALPYFVMWILCLILSPVADLLIHHHITSMTVSRKLFNSIGQWIPTMCLIALIRIQNGANADGIKEKIKEAANGPMKGILGNRVYDTEYGYCSRLLDLINFAQKNDSEADEGGKETKHKCQ</sequence>
<dbReference type="VEuPathDB" id="VectorBase:GPPI023971"/>
<feature type="transmembrane region" description="Helical" evidence="7">
    <location>
        <begin position="75"/>
        <end position="93"/>
    </location>
</feature>
<protein>
    <recommendedName>
        <fullName evidence="10">Major facilitator superfamily (MFS) profile domain-containing protein</fullName>
    </recommendedName>
</protein>
<evidence type="ECO:0000313" key="8">
    <source>
        <dbReference type="EnsemblMetazoa" id="GPPI023971-PA"/>
    </source>
</evidence>
<keyword evidence="5 7" id="KW-1133">Transmembrane helix</keyword>
<dbReference type="SUPFAM" id="SSF103473">
    <property type="entry name" value="MFS general substrate transporter"/>
    <property type="match status" value="1"/>
</dbReference>
<dbReference type="STRING" id="67801.A0A1B0BAI7"/>
<dbReference type="GO" id="GO:0006820">
    <property type="term" value="P:monoatomic anion transport"/>
    <property type="evidence" value="ECO:0007669"/>
    <property type="project" value="TreeGrafter"/>
</dbReference>
<dbReference type="Proteomes" id="UP000092460">
    <property type="component" value="Unassembled WGS sequence"/>
</dbReference>
<evidence type="ECO:0000313" key="9">
    <source>
        <dbReference type="Proteomes" id="UP000092460"/>
    </source>
</evidence>
<keyword evidence="9" id="KW-1185">Reference proteome</keyword>
<dbReference type="InterPro" id="IPR036259">
    <property type="entry name" value="MFS_trans_sf"/>
</dbReference>
<evidence type="ECO:0000256" key="1">
    <source>
        <dbReference type="ARBA" id="ARBA00004141"/>
    </source>
</evidence>
<reference evidence="8" key="2">
    <citation type="submission" date="2020-05" db="UniProtKB">
        <authorList>
            <consortium name="EnsemblMetazoa"/>
        </authorList>
    </citation>
    <scope>IDENTIFICATION</scope>
    <source>
        <strain evidence="8">IAEA</strain>
    </source>
</reference>
<dbReference type="FunFam" id="1.20.1250.20:FF:000003">
    <property type="entry name" value="Solute carrier family 17 member 3"/>
    <property type="match status" value="1"/>
</dbReference>
<reference evidence="9" key="1">
    <citation type="submission" date="2015-01" db="EMBL/GenBank/DDBJ databases">
        <authorList>
            <person name="Aksoy S."/>
            <person name="Warren W."/>
            <person name="Wilson R.K."/>
        </authorList>
    </citation>
    <scope>NUCLEOTIDE SEQUENCE [LARGE SCALE GENOMIC DNA]</scope>
    <source>
        <strain evidence="9">IAEA</strain>
    </source>
</reference>
<organism evidence="8 9">
    <name type="scientific">Glossina palpalis gambiensis</name>
    <dbReference type="NCBI Taxonomy" id="67801"/>
    <lineage>
        <taxon>Eukaryota</taxon>
        <taxon>Metazoa</taxon>
        <taxon>Ecdysozoa</taxon>
        <taxon>Arthropoda</taxon>
        <taxon>Hexapoda</taxon>
        <taxon>Insecta</taxon>
        <taxon>Pterygota</taxon>
        <taxon>Neoptera</taxon>
        <taxon>Endopterygota</taxon>
        <taxon>Diptera</taxon>
        <taxon>Brachycera</taxon>
        <taxon>Muscomorpha</taxon>
        <taxon>Hippoboscoidea</taxon>
        <taxon>Glossinidae</taxon>
        <taxon>Glossina</taxon>
    </lineage>
</organism>
<dbReference type="AlphaFoldDB" id="A0A1B0BAI7"/>
<evidence type="ECO:0000256" key="4">
    <source>
        <dbReference type="ARBA" id="ARBA00022847"/>
    </source>
</evidence>
<feature type="transmembrane region" description="Helical" evidence="7">
    <location>
        <begin position="113"/>
        <end position="137"/>
    </location>
</feature>
<accession>A0A1B0BAI7</accession>
<dbReference type="GO" id="GO:0015293">
    <property type="term" value="F:symporter activity"/>
    <property type="evidence" value="ECO:0007669"/>
    <property type="project" value="UniProtKB-KW"/>
</dbReference>
<name>A0A1B0BAI7_9MUSC</name>
<evidence type="ECO:0000256" key="6">
    <source>
        <dbReference type="ARBA" id="ARBA00023136"/>
    </source>
</evidence>
<dbReference type="PANTHER" id="PTHR11662">
    <property type="entry name" value="SOLUTE CARRIER FAMILY 17"/>
    <property type="match status" value="1"/>
</dbReference>
<proteinExistence type="predicted"/>
<keyword evidence="2" id="KW-0813">Transport</keyword>
<keyword evidence="3 7" id="KW-0812">Transmembrane</keyword>
<dbReference type="GO" id="GO:0016020">
    <property type="term" value="C:membrane"/>
    <property type="evidence" value="ECO:0007669"/>
    <property type="project" value="UniProtKB-SubCell"/>
</dbReference>
<evidence type="ECO:0000256" key="7">
    <source>
        <dbReference type="SAM" id="Phobius"/>
    </source>
</evidence>
<keyword evidence="6 7" id="KW-0472">Membrane</keyword>
<evidence type="ECO:0000256" key="5">
    <source>
        <dbReference type="ARBA" id="ARBA00022989"/>
    </source>
</evidence>
<evidence type="ECO:0008006" key="10">
    <source>
        <dbReference type="Google" id="ProtNLM"/>
    </source>
</evidence>
<dbReference type="EMBL" id="JXJN01011008">
    <property type="status" value="NOT_ANNOTATED_CDS"/>
    <property type="molecule type" value="Genomic_DNA"/>
</dbReference>
<comment type="subcellular location">
    <subcellularLocation>
        <location evidence="1">Membrane</location>
        <topology evidence="1">Multi-pass membrane protein</topology>
    </subcellularLocation>
</comment>